<reference evidence="8" key="1">
    <citation type="submission" date="2020-10" db="EMBL/GenBank/DDBJ databases">
        <authorList>
            <person name="Gilroy R."/>
        </authorList>
    </citation>
    <scope>NUCLEOTIDE SEQUENCE</scope>
    <source>
        <strain evidence="8">20514</strain>
    </source>
</reference>
<dbReference type="GO" id="GO:0046872">
    <property type="term" value="F:metal ion binding"/>
    <property type="evidence" value="ECO:0007669"/>
    <property type="project" value="UniProtKB-KW"/>
</dbReference>
<dbReference type="Proteomes" id="UP000810252">
    <property type="component" value="Unassembled WGS sequence"/>
</dbReference>
<dbReference type="PANTHER" id="PTHR43255">
    <property type="entry name" value="IRON-SULFUR-BINDING OXIDOREDUCTASE FADF-RELATED-RELATED"/>
    <property type="match status" value="1"/>
</dbReference>
<feature type="transmembrane region" description="Helical" evidence="6">
    <location>
        <begin position="12"/>
        <end position="36"/>
    </location>
</feature>
<feature type="domain" description="4Fe-4S ferredoxin-type" evidence="7">
    <location>
        <begin position="272"/>
        <end position="301"/>
    </location>
</feature>
<evidence type="ECO:0000313" key="8">
    <source>
        <dbReference type="EMBL" id="MBO8448063.1"/>
    </source>
</evidence>
<dbReference type="GO" id="GO:0051539">
    <property type="term" value="F:4 iron, 4 sulfur cluster binding"/>
    <property type="evidence" value="ECO:0007669"/>
    <property type="project" value="UniProtKB-KW"/>
</dbReference>
<dbReference type="PROSITE" id="PS00198">
    <property type="entry name" value="4FE4S_FER_1"/>
    <property type="match status" value="1"/>
</dbReference>
<keyword evidence="1" id="KW-0004">4Fe-4S</keyword>
<evidence type="ECO:0000313" key="9">
    <source>
        <dbReference type="Proteomes" id="UP000810252"/>
    </source>
</evidence>
<dbReference type="AlphaFoldDB" id="A0A9D9EIC1"/>
<keyword evidence="2" id="KW-0479">Metal-binding</keyword>
<keyword evidence="3" id="KW-0560">Oxidoreductase</keyword>
<accession>A0A9D9EIC1</accession>
<evidence type="ECO:0000256" key="2">
    <source>
        <dbReference type="ARBA" id="ARBA00022723"/>
    </source>
</evidence>
<feature type="transmembrane region" description="Helical" evidence="6">
    <location>
        <begin position="228"/>
        <end position="245"/>
    </location>
</feature>
<name>A0A9D9EIC1_9BACT</name>
<dbReference type="Gene3D" id="3.30.70.20">
    <property type="match status" value="1"/>
</dbReference>
<keyword evidence="6" id="KW-0472">Membrane</keyword>
<evidence type="ECO:0000256" key="4">
    <source>
        <dbReference type="ARBA" id="ARBA00023004"/>
    </source>
</evidence>
<protein>
    <submittedName>
        <fullName evidence="8">(Fe-S)-binding protein</fullName>
    </submittedName>
</protein>
<dbReference type="GO" id="GO:0005886">
    <property type="term" value="C:plasma membrane"/>
    <property type="evidence" value="ECO:0007669"/>
    <property type="project" value="TreeGrafter"/>
</dbReference>
<dbReference type="Pfam" id="PF13183">
    <property type="entry name" value="Fer4_8"/>
    <property type="match status" value="1"/>
</dbReference>
<dbReference type="PANTHER" id="PTHR43255:SF1">
    <property type="entry name" value="IRON-SULFUR-BINDING OXIDOREDUCTASE FADF-RELATED"/>
    <property type="match status" value="1"/>
</dbReference>
<dbReference type="PROSITE" id="PS51379">
    <property type="entry name" value="4FE4S_FER_2"/>
    <property type="match status" value="2"/>
</dbReference>
<keyword evidence="6" id="KW-1133">Transmembrane helix</keyword>
<evidence type="ECO:0000256" key="5">
    <source>
        <dbReference type="ARBA" id="ARBA00023014"/>
    </source>
</evidence>
<dbReference type="Gene3D" id="1.20.950.20">
    <property type="entry name" value="Transmembrane di-heme cytochromes, Chain C"/>
    <property type="match status" value="1"/>
</dbReference>
<feature type="transmembrane region" description="Helical" evidence="6">
    <location>
        <begin position="134"/>
        <end position="156"/>
    </location>
</feature>
<evidence type="ECO:0000259" key="7">
    <source>
        <dbReference type="PROSITE" id="PS51379"/>
    </source>
</evidence>
<dbReference type="InterPro" id="IPR017900">
    <property type="entry name" value="4Fe4S_Fe_S_CS"/>
</dbReference>
<dbReference type="InterPro" id="IPR017896">
    <property type="entry name" value="4Fe4S_Fe-S-bd"/>
</dbReference>
<keyword evidence="5" id="KW-0411">Iron-sulfur</keyword>
<sequence>MRERFLTGYNDFVLPFVFGMLFVLTYCLVGLARIIIQLPPQDRKRFFISLVTPKTMIKNVKDIFLKCLIHVDLWKRNKLLGYMHSSIAFGWFMLILVGHIEVFLYTSHLGAKALYYPIFFRYFVAETESTMKGALIFFLMDFFLLVVLSGIALAIIKRVRSRFFGMRRTTNPSFLDLIGLYSLWSIFPLRLLAESFTADISGGSFLTKSLNYVFTEFLSNHANMLPAWWAYSCALGIFFFVLPFTRYMHIPAEILLIPLRNAGIRIVNARKGFARAQVYSCPSCGLCIDACPMGVLKGNLKDTTVYLNRQIRRNNEARIEEISDKCLLCGKCTAVCPVGVEGDKLRIAQRSMRRYNFGPDYSNIDVSRDLASCNKFVKSNNSDVLSVKNERILYFAGCMTALTPVIMKTTVSILQKAGADYSLMDKDGGICCGRPMLMAGRFDQARQLVEKNTEIIMGSGATVLLLSCPICYKIFREKYDLPGIEIIHHTEYFDRLIRTGRLKVHRDSTRYVFHDPCELGRGCGVYEQPRNVISSTGELVEAARNRKESICCGGSLGSLTLGFDKRKSMTENAISNLTAASPDRIVTACPLCLNTFSRYSDRPVEDIAQVLDRNSAPAVAGIGHQENFQEKKTIS</sequence>
<evidence type="ECO:0000256" key="3">
    <source>
        <dbReference type="ARBA" id="ARBA00023002"/>
    </source>
</evidence>
<evidence type="ECO:0000256" key="1">
    <source>
        <dbReference type="ARBA" id="ARBA00022485"/>
    </source>
</evidence>
<dbReference type="GO" id="GO:0016491">
    <property type="term" value="F:oxidoreductase activity"/>
    <property type="evidence" value="ECO:0007669"/>
    <property type="project" value="UniProtKB-KW"/>
</dbReference>
<dbReference type="InterPro" id="IPR051460">
    <property type="entry name" value="HdrC_iron-sulfur_subunit"/>
</dbReference>
<gene>
    <name evidence="8" type="ORF">IAC29_02185</name>
</gene>
<keyword evidence="4" id="KW-0408">Iron</keyword>
<feature type="transmembrane region" description="Helical" evidence="6">
    <location>
        <begin position="79"/>
        <end position="100"/>
    </location>
</feature>
<comment type="caution">
    <text evidence="8">The sequence shown here is derived from an EMBL/GenBank/DDBJ whole genome shotgun (WGS) entry which is preliminary data.</text>
</comment>
<keyword evidence="6" id="KW-0812">Transmembrane</keyword>
<feature type="domain" description="4Fe-4S ferredoxin-type" evidence="7">
    <location>
        <begin position="315"/>
        <end position="340"/>
    </location>
</feature>
<proteinExistence type="predicted"/>
<dbReference type="InterPro" id="IPR004017">
    <property type="entry name" value="Cys_rich_dom"/>
</dbReference>
<organism evidence="8 9">
    <name type="scientific">Candidatus Cryptobacteroides merdigallinarum</name>
    <dbReference type="NCBI Taxonomy" id="2840770"/>
    <lineage>
        <taxon>Bacteria</taxon>
        <taxon>Pseudomonadati</taxon>
        <taxon>Bacteroidota</taxon>
        <taxon>Bacteroidia</taxon>
        <taxon>Bacteroidales</taxon>
        <taxon>Candidatus Cryptobacteroides</taxon>
    </lineage>
</organism>
<reference evidence="8" key="2">
    <citation type="journal article" date="2021" name="PeerJ">
        <title>Extensive microbial diversity within the chicken gut microbiome revealed by metagenomics and culture.</title>
        <authorList>
            <person name="Gilroy R."/>
            <person name="Ravi A."/>
            <person name="Getino M."/>
            <person name="Pursley I."/>
            <person name="Horton D.L."/>
            <person name="Alikhan N.F."/>
            <person name="Baker D."/>
            <person name="Gharbi K."/>
            <person name="Hall N."/>
            <person name="Watson M."/>
            <person name="Adriaenssens E.M."/>
            <person name="Foster-Nyarko E."/>
            <person name="Jarju S."/>
            <person name="Secka A."/>
            <person name="Antonio M."/>
            <person name="Oren A."/>
            <person name="Chaudhuri R.R."/>
            <person name="La Ragione R."/>
            <person name="Hildebrand F."/>
            <person name="Pallen M.J."/>
        </authorList>
    </citation>
    <scope>NUCLEOTIDE SEQUENCE</scope>
    <source>
        <strain evidence="8">20514</strain>
    </source>
</reference>
<dbReference type="SUPFAM" id="SSF54862">
    <property type="entry name" value="4Fe-4S ferredoxins"/>
    <property type="match status" value="1"/>
</dbReference>
<evidence type="ECO:0000256" key="6">
    <source>
        <dbReference type="SAM" id="Phobius"/>
    </source>
</evidence>
<dbReference type="EMBL" id="JADIMQ010000032">
    <property type="protein sequence ID" value="MBO8448063.1"/>
    <property type="molecule type" value="Genomic_DNA"/>
</dbReference>
<dbReference type="Pfam" id="PF02754">
    <property type="entry name" value="CCG"/>
    <property type="match status" value="2"/>
</dbReference>